<proteinExistence type="predicted"/>
<organism evidence="3 4">
    <name type="scientific">Salmonella enterica subsp. enterica serovar Sanjuan</name>
    <dbReference type="NCBI Taxonomy" id="1160765"/>
    <lineage>
        <taxon>Bacteria</taxon>
        <taxon>Pseudomonadati</taxon>
        <taxon>Pseudomonadota</taxon>
        <taxon>Gammaproteobacteria</taxon>
        <taxon>Enterobacterales</taxon>
        <taxon>Enterobacteriaceae</taxon>
        <taxon>Salmonella</taxon>
    </lineage>
</organism>
<gene>
    <name evidence="3" type="ORF">NCTC7406_00852</name>
</gene>
<dbReference type="InterPro" id="IPR017732">
    <property type="entry name" value="T4/T6SS_DotU"/>
</dbReference>
<reference evidence="3 4" key="1">
    <citation type="submission" date="2018-12" db="EMBL/GenBank/DDBJ databases">
        <authorList>
            <consortium name="Pathogen Informatics"/>
        </authorList>
    </citation>
    <scope>NUCLEOTIDE SEQUENCE [LARGE SCALE GENOMIC DNA]</scope>
    <source>
        <strain evidence="3 4">NCTC7406</strain>
    </source>
</reference>
<dbReference type="Proteomes" id="UP000276345">
    <property type="component" value="Chromosome"/>
</dbReference>
<accession>A0A3S4GTL5</accession>
<dbReference type="Pfam" id="PF09850">
    <property type="entry name" value="DotU"/>
    <property type="match status" value="1"/>
</dbReference>
<dbReference type="AlphaFoldDB" id="A0A3S4GTL5"/>
<evidence type="ECO:0000259" key="2">
    <source>
        <dbReference type="Pfam" id="PF09850"/>
    </source>
</evidence>
<keyword evidence="1" id="KW-0812">Transmembrane</keyword>
<keyword evidence="1" id="KW-0472">Membrane</keyword>
<dbReference type="InterPro" id="IPR038522">
    <property type="entry name" value="T4/T6SS_DotU_sf"/>
</dbReference>
<evidence type="ECO:0000313" key="3">
    <source>
        <dbReference type="EMBL" id="VEA03413.1"/>
    </source>
</evidence>
<feature type="transmembrane region" description="Helical" evidence="1">
    <location>
        <begin position="39"/>
        <end position="60"/>
    </location>
</feature>
<sequence>MREPKRYQDLLEFLYLCFSLGFRGRYKVAAQDQGEFEQIYTACTTFCINFAATRLFLYYIRTRKPRADATS</sequence>
<feature type="domain" description="Type IV / VI secretion system DotU" evidence="2">
    <location>
        <begin position="1"/>
        <end position="43"/>
    </location>
</feature>
<dbReference type="Gene3D" id="1.25.40.590">
    <property type="entry name" value="Type IV / VI secretion system, DotU"/>
    <property type="match status" value="1"/>
</dbReference>
<evidence type="ECO:0000313" key="4">
    <source>
        <dbReference type="Proteomes" id="UP000276345"/>
    </source>
</evidence>
<keyword evidence="1" id="KW-1133">Transmembrane helix</keyword>
<protein>
    <submittedName>
        <fullName evidence="3">Aec26</fullName>
    </submittedName>
</protein>
<dbReference type="EMBL" id="LR134142">
    <property type="protein sequence ID" value="VEA03413.1"/>
    <property type="molecule type" value="Genomic_DNA"/>
</dbReference>
<name>A0A3S4GTL5_SALET</name>
<evidence type="ECO:0000256" key="1">
    <source>
        <dbReference type="SAM" id="Phobius"/>
    </source>
</evidence>